<dbReference type="OrthoDB" id="3806887at2"/>
<dbReference type="PANTHER" id="PTHR43133:SF65">
    <property type="entry name" value="ECF RNA POLYMERASE SIGMA FACTOR SIGG"/>
    <property type="match status" value="1"/>
</dbReference>
<dbReference type="SUPFAM" id="SSF88946">
    <property type="entry name" value="Sigma2 domain of RNA polymerase sigma factors"/>
    <property type="match status" value="1"/>
</dbReference>
<dbReference type="SUPFAM" id="SSF54427">
    <property type="entry name" value="NTF2-like"/>
    <property type="match status" value="1"/>
</dbReference>
<dbReference type="RefSeq" id="WP_093353003.1">
    <property type="nucleotide sequence ID" value="NZ_FOUY01000043.1"/>
</dbReference>
<evidence type="ECO:0000256" key="2">
    <source>
        <dbReference type="ARBA" id="ARBA00011344"/>
    </source>
</evidence>
<dbReference type="InterPro" id="IPR032710">
    <property type="entry name" value="NTF2-like_dom_sf"/>
</dbReference>
<dbReference type="Proteomes" id="UP000199614">
    <property type="component" value="Unassembled WGS sequence"/>
</dbReference>
<dbReference type="NCBIfam" id="TIGR02937">
    <property type="entry name" value="sigma70-ECF"/>
    <property type="match status" value="1"/>
</dbReference>
<organism evidence="12 13">
    <name type="scientific">Pseudonocardia ammonioxydans</name>
    <dbReference type="NCBI Taxonomy" id="260086"/>
    <lineage>
        <taxon>Bacteria</taxon>
        <taxon>Bacillati</taxon>
        <taxon>Actinomycetota</taxon>
        <taxon>Actinomycetes</taxon>
        <taxon>Pseudonocardiales</taxon>
        <taxon>Pseudonocardiaceae</taxon>
        <taxon>Pseudonocardia</taxon>
    </lineage>
</organism>
<keyword evidence="4 7" id="KW-0731">Sigma factor</keyword>
<sequence>MTEDTLERARTGDEQAFRRLIEPYRHELWVHCYRILGSLTDAEDVLQETLLAAWRGLDGFAGRSSLRTWLYRIATNRCLNALRDAGRRRPPEPAPPFDPPEPTSRTEVTWLQPAPEELLERISDREPGPEARYTAREAVELAFVAALQHLAPRQAATLVLRDVLGYATDEVADMLETSATAVKGTLQRARAGLRTHGATLAEHGTPLPDSPQERDLTRRFAETFTSGDVDGLVALLTDDAWLTMPPAPHRYRGPTAIAAFLSVFTAWRAERRLRLLPIRANSRPAFGCYLTEPGATTGRPAGILVLTPEAGRLRAVGWFLHDDLFGHFRLPERTGVEVAGPRRAEPAPS</sequence>
<dbReference type="SUPFAM" id="SSF88659">
    <property type="entry name" value="Sigma3 and sigma4 domains of RNA polymerase sigma factors"/>
    <property type="match status" value="1"/>
</dbReference>
<comment type="similarity">
    <text evidence="1 7">Belongs to the sigma-70 factor family. ECF subfamily.</text>
</comment>
<evidence type="ECO:0000256" key="7">
    <source>
        <dbReference type="RuleBase" id="RU000716"/>
    </source>
</evidence>
<dbReference type="Gene3D" id="3.10.450.50">
    <property type="match status" value="1"/>
</dbReference>
<dbReference type="Gene3D" id="1.10.10.10">
    <property type="entry name" value="Winged helix-like DNA-binding domain superfamily/Winged helix DNA-binding domain"/>
    <property type="match status" value="1"/>
</dbReference>
<dbReference type="Pfam" id="PF04542">
    <property type="entry name" value="Sigma70_r2"/>
    <property type="match status" value="1"/>
</dbReference>
<evidence type="ECO:0000259" key="9">
    <source>
        <dbReference type="Pfam" id="PF04542"/>
    </source>
</evidence>
<dbReference type="InterPro" id="IPR013325">
    <property type="entry name" value="RNA_pol_sigma_r2"/>
</dbReference>
<proteinExistence type="inferred from homology"/>
<dbReference type="EMBL" id="FOUY01000043">
    <property type="protein sequence ID" value="SFO31281.1"/>
    <property type="molecule type" value="Genomic_DNA"/>
</dbReference>
<dbReference type="PROSITE" id="PS01063">
    <property type="entry name" value="SIGMA70_ECF"/>
    <property type="match status" value="1"/>
</dbReference>
<gene>
    <name evidence="12" type="ORF">SAMN05216207_104341</name>
</gene>
<dbReference type="STRING" id="260086.SAMN05216207_104341"/>
<dbReference type="InterPro" id="IPR007627">
    <property type="entry name" value="RNA_pol_sigma70_r2"/>
</dbReference>
<dbReference type="InterPro" id="IPR014284">
    <property type="entry name" value="RNA_pol_sigma-70_dom"/>
</dbReference>
<keyword evidence="6 7" id="KW-0804">Transcription</keyword>
<dbReference type="InterPro" id="IPR036388">
    <property type="entry name" value="WH-like_DNA-bd_sf"/>
</dbReference>
<dbReference type="InterPro" id="IPR014305">
    <property type="entry name" value="RNA_pol_sigma-G_actinobac"/>
</dbReference>
<feature type="domain" description="SnoaL-like" evidence="11">
    <location>
        <begin position="218"/>
        <end position="271"/>
    </location>
</feature>
<protein>
    <recommendedName>
        <fullName evidence="7">RNA polymerase sigma factor</fullName>
    </recommendedName>
</protein>
<dbReference type="AlphaFoldDB" id="A0A1I5G707"/>
<evidence type="ECO:0000256" key="4">
    <source>
        <dbReference type="ARBA" id="ARBA00023082"/>
    </source>
</evidence>
<dbReference type="Pfam" id="PF08281">
    <property type="entry name" value="Sigma70_r4_2"/>
    <property type="match status" value="1"/>
</dbReference>
<dbReference type="Gene3D" id="1.10.1740.10">
    <property type="match status" value="1"/>
</dbReference>
<dbReference type="GO" id="GO:0006950">
    <property type="term" value="P:response to stress"/>
    <property type="evidence" value="ECO:0007669"/>
    <property type="project" value="UniProtKB-ARBA"/>
</dbReference>
<feature type="domain" description="RNA polymerase sigma-70 region 2" evidence="9">
    <location>
        <begin position="20"/>
        <end position="88"/>
    </location>
</feature>
<dbReference type="PANTHER" id="PTHR43133">
    <property type="entry name" value="RNA POLYMERASE ECF-TYPE SIGMA FACTO"/>
    <property type="match status" value="1"/>
</dbReference>
<dbReference type="InterPro" id="IPR000838">
    <property type="entry name" value="RNA_pol_sigma70_ECF_CS"/>
</dbReference>
<evidence type="ECO:0000259" key="11">
    <source>
        <dbReference type="Pfam" id="PF12680"/>
    </source>
</evidence>
<evidence type="ECO:0000259" key="10">
    <source>
        <dbReference type="Pfam" id="PF08281"/>
    </source>
</evidence>
<evidence type="ECO:0000313" key="13">
    <source>
        <dbReference type="Proteomes" id="UP000199614"/>
    </source>
</evidence>
<keyword evidence="3 7" id="KW-0805">Transcription regulation</keyword>
<dbReference type="InterPro" id="IPR013249">
    <property type="entry name" value="RNA_pol_sigma70_r4_t2"/>
</dbReference>
<keyword evidence="13" id="KW-1185">Reference proteome</keyword>
<dbReference type="InterPro" id="IPR013324">
    <property type="entry name" value="RNA_pol_sigma_r3/r4-like"/>
</dbReference>
<evidence type="ECO:0000256" key="1">
    <source>
        <dbReference type="ARBA" id="ARBA00010641"/>
    </source>
</evidence>
<dbReference type="NCBIfam" id="NF006089">
    <property type="entry name" value="PRK08241.1"/>
    <property type="match status" value="1"/>
</dbReference>
<dbReference type="Pfam" id="PF12680">
    <property type="entry name" value="SnoaL_2"/>
    <property type="match status" value="1"/>
</dbReference>
<reference evidence="12 13" key="1">
    <citation type="submission" date="2016-10" db="EMBL/GenBank/DDBJ databases">
        <authorList>
            <person name="de Groot N.N."/>
        </authorList>
    </citation>
    <scope>NUCLEOTIDE SEQUENCE [LARGE SCALE GENOMIC DNA]</scope>
    <source>
        <strain evidence="12 13">CGMCC 4.1877</strain>
    </source>
</reference>
<evidence type="ECO:0000313" key="12">
    <source>
        <dbReference type="EMBL" id="SFO31281.1"/>
    </source>
</evidence>
<comment type="subunit">
    <text evidence="2">Interacts transiently with the RNA polymerase catalytic core formed by RpoA, RpoB, RpoC and RpoZ (2 alpha, 1 beta, 1 beta' and 1 omega subunit) to form the RNA polymerase holoenzyme that can initiate transcription.</text>
</comment>
<evidence type="ECO:0000256" key="8">
    <source>
        <dbReference type="SAM" id="MobiDB-lite"/>
    </source>
</evidence>
<evidence type="ECO:0000256" key="5">
    <source>
        <dbReference type="ARBA" id="ARBA00023125"/>
    </source>
</evidence>
<dbReference type="GO" id="GO:0016987">
    <property type="term" value="F:sigma factor activity"/>
    <property type="evidence" value="ECO:0007669"/>
    <property type="project" value="UniProtKB-KW"/>
</dbReference>
<dbReference type="GO" id="GO:0006352">
    <property type="term" value="P:DNA-templated transcription initiation"/>
    <property type="evidence" value="ECO:0007669"/>
    <property type="project" value="InterPro"/>
</dbReference>
<feature type="domain" description="RNA polymerase sigma factor 70 region 4 type 2" evidence="10">
    <location>
        <begin position="142"/>
        <end position="191"/>
    </location>
</feature>
<feature type="region of interest" description="Disordered" evidence="8">
    <location>
        <begin position="84"/>
        <end position="107"/>
    </location>
</feature>
<dbReference type="GO" id="GO:0003677">
    <property type="term" value="F:DNA binding"/>
    <property type="evidence" value="ECO:0007669"/>
    <property type="project" value="UniProtKB-KW"/>
</dbReference>
<dbReference type="InterPro" id="IPR037401">
    <property type="entry name" value="SnoaL-like"/>
</dbReference>
<accession>A0A1I5G707</accession>
<evidence type="ECO:0000256" key="6">
    <source>
        <dbReference type="ARBA" id="ARBA00023163"/>
    </source>
</evidence>
<evidence type="ECO:0000256" key="3">
    <source>
        <dbReference type="ARBA" id="ARBA00023015"/>
    </source>
</evidence>
<dbReference type="NCBIfam" id="TIGR02960">
    <property type="entry name" value="SigX5"/>
    <property type="match status" value="1"/>
</dbReference>
<keyword evidence="5 7" id="KW-0238">DNA-binding</keyword>
<name>A0A1I5G707_PSUAM</name>
<feature type="compositionally biased region" description="Pro residues" evidence="8">
    <location>
        <begin position="92"/>
        <end position="102"/>
    </location>
</feature>
<dbReference type="InterPro" id="IPR039425">
    <property type="entry name" value="RNA_pol_sigma-70-like"/>
</dbReference>